<organism evidence="1 2">
    <name type="scientific">Enterococcus florum</name>
    <dbReference type="NCBI Taxonomy" id="2480627"/>
    <lineage>
        <taxon>Bacteria</taxon>
        <taxon>Bacillati</taxon>
        <taxon>Bacillota</taxon>
        <taxon>Bacilli</taxon>
        <taxon>Lactobacillales</taxon>
        <taxon>Enterococcaceae</taxon>
        <taxon>Enterococcus</taxon>
    </lineage>
</organism>
<comment type="caution">
    <text evidence="1">The sequence shown here is derived from an EMBL/GenBank/DDBJ whole genome shotgun (WGS) entry which is preliminary data.</text>
</comment>
<protein>
    <submittedName>
        <fullName evidence="1">Uncharacterized protein</fullName>
    </submittedName>
</protein>
<dbReference type="Proteomes" id="UP000290567">
    <property type="component" value="Unassembled WGS sequence"/>
</dbReference>
<sequence>MEAIEWFLTDYLGRSPELLFTQTTIRPQEYHQWKDTKIPINELPLKLFTALCSLSQLSYEEVLKLLVRYELCLL</sequence>
<keyword evidence="2" id="KW-1185">Reference proteome</keyword>
<dbReference type="EMBL" id="BJCC01000024">
    <property type="protein sequence ID" value="GCF94862.1"/>
    <property type="molecule type" value="Genomic_DNA"/>
</dbReference>
<name>A0A4P5PGS7_9ENTE</name>
<reference evidence="2" key="1">
    <citation type="submission" date="2019-02" db="EMBL/GenBank/DDBJ databases">
        <title>Draft genome sequence of Enterococcus sp. Gos25-1.</title>
        <authorList>
            <person name="Tanaka N."/>
            <person name="Shiwa Y."/>
            <person name="Fujita N."/>
        </authorList>
    </citation>
    <scope>NUCLEOTIDE SEQUENCE [LARGE SCALE GENOMIC DNA]</scope>
    <source>
        <strain evidence="2">Gos25-1</strain>
    </source>
</reference>
<evidence type="ECO:0000313" key="1">
    <source>
        <dbReference type="EMBL" id="GCF94862.1"/>
    </source>
</evidence>
<accession>A0A4P5PGS7</accession>
<evidence type="ECO:0000313" key="2">
    <source>
        <dbReference type="Proteomes" id="UP000290567"/>
    </source>
</evidence>
<dbReference type="RefSeq" id="WP_146623265.1">
    <property type="nucleotide sequence ID" value="NZ_BJCC01000024.1"/>
</dbReference>
<dbReference type="OrthoDB" id="9960891at2"/>
<gene>
    <name evidence="1" type="ORF">NRIC_27530</name>
</gene>
<proteinExistence type="predicted"/>
<dbReference type="AlphaFoldDB" id="A0A4P5PGS7"/>